<organism evidence="1 2">
    <name type="scientific">Halomonas koreensis</name>
    <dbReference type="NCBI Taxonomy" id="245385"/>
    <lineage>
        <taxon>Bacteria</taxon>
        <taxon>Pseudomonadati</taxon>
        <taxon>Pseudomonadota</taxon>
        <taxon>Gammaproteobacteria</taxon>
        <taxon>Oceanospirillales</taxon>
        <taxon>Halomonadaceae</taxon>
        <taxon>Halomonas</taxon>
    </lineage>
</organism>
<accession>A0ABU1G1U9</accession>
<dbReference type="InterPro" id="IPR027417">
    <property type="entry name" value="P-loop_NTPase"/>
</dbReference>
<dbReference type="Gene3D" id="3.40.50.300">
    <property type="entry name" value="P-loop containing nucleotide triphosphate hydrolases"/>
    <property type="match status" value="1"/>
</dbReference>
<name>A0ABU1G1U9_9GAMM</name>
<dbReference type="SUPFAM" id="SSF52540">
    <property type="entry name" value="P-loop containing nucleoside triphosphate hydrolases"/>
    <property type="match status" value="1"/>
</dbReference>
<dbReference type="Proteomes" id="UP001264519">
    <property type="component" value="Unassembled WGS sequence"/>
</dbReference>
<evidence type="ECO:0008006" key="3">
    <source>
        <dbReference type="Google" id="ProtNLM"/>
    </source>
</evidence>
<keyword evidence="2" id="KW-1185">Reference proteome</keyword>
<gene>
    <name evidence="1" type="ORF">QC818_09015</name>
</gene>
<comment type="caution">
    <text evidence="1">The sequence shown here is derived from an EMBL/GenBank/DDBJ whole genome shotgun (WGS) entry which is preliminary data.</text>
</comment>
<reference evidence="1 2" key="1">
    <citation type="submission" date="2023-04" db="EMBL/GenBank/DDBJ databases">
        <title>A long-awaited taxogenomic arrangement of the family Halomonadaceae.</title>
        <authorList>
            <person name="De La Haba R."/>
            <person name="Chuvochina M."/>
            <person name="Wittouck S."/>
            <person name="Arahal D.R."/>
            <person name="Sanchez-Porro C."/>
            <person name="Hugenholtz P."/>
            <person name="Ventosa A."/>
        </authorList>
    </citation>
    <scope>NUCLEOTIDE SEQUENCE [LARGE SCALE GENOMIC DNA]</scope>
    <source>
        <strain evidence="1 2">DSM 23530</strain>
    </source>
</reference>
<evidence type="ECO:0000313" key="2">
    <source>
        <dbReference type="Proteomes" id="UP001264519"/>
    </source>
</evidence>
<protein>
    <recommendedName>
        <fullName evidence="3">Sulfotransferase family protein</fullName>
    </recommendedName>
</protein>
<dbReference type="RefSeq" id="WP_309652521.1">
    <property type="nucleotide sequence ID" value="NZ_JARWAK010000006.1"/>
</dbReference>
<sequence>MNNEKKNLVFTVTHGRTGTTMLTETFKIFNDVRSEHEPHPNYADVFQSVKLDPRHALLFLEKKLDSIYASRESSYVETSNVFGKGFLIPLLRMGVMPGLIFLNRDFRETAKSLYKRGSTPARSDNGKRYSADPTLPGALPVFSPMTLSDYQLCFWGVLDAFYRQLQAQSIYDSEGGVYCWVTAEDFHDYENVIRIGAKFGLEVDDEEAARKKHAEVVAFHHNPNKGGRDTSGLSFLDEEIEVVDRVSFYAPEFAETVLRSRFVDSKLSSSFFSGSAS</sequence>
<dbReference type="EMBL" id="JARWAK010000006">
    <property type="protein sequence ID" value="MDR5866923.1"/>
    <property type="molecule type" value="Genomic_DNA"/>
</dbReference>
<proteinExistence type="predicted"/>
<evidence type="ECO:0000313" key="1">
    <source>
        <dbReference type="EMBL" id="MDR5866923.1"/>
    </source>
</evidence>